<dbReference type="PANTHER" id="PTHR43124:SF3">
    <property type="entry name" value="CHLORAMPHENICOL EFFLUX PUMP RV0191"/>
    <property type="match status" value="1"/>
</dbReference>
<evidence type="ECO:0000256" key="3">
    <source>
        <dbReference type="ARBA" id="ARBA00022475"/>
    </source>
</evidence>
<feature type="transmembrane region" description="Helical" evidence="7">
    <location>
        <begin position="362"/>
        <end position="381"/>
    </location>
</feature>
<dbReference type="PROSITE" id="PS50850">
    <property type="entry name" value="MFS"/>
    <property type="match status" value="1"/>
</dbReference>
<dbReference type="PATRIC" id="fig|1423777.3.peg.1291"/>
<evidence type="ECO:0000256" key="4">
    <source>
        <dbReference type="ARBA" id="ARBA00022692"/>
    </source>
</evidence>
<evidence type="ECO:0000256" key="6">
    <source>
        <dbReference type="ARBA" id="ARBA00023136"/>
    </source>
</evidence>
<evidence type="ECO:0000256" key="2">
    <source>
        <dbReference type="ARBA" id="ARBA00022448"/>
    </source>
</evidence>
<protein>
    <submittedName>
        <fullName evidence="9">Major facilitator superfamily protein</fullName>
    </submittedName>
</protein>
<gene>
    <name evidence="9" type="ORF">FD46_GL001248</name>
</gene>
<dbReference type="SUPFAM" id="SSF103473">
    <property type="entry name" value="MFS general substrate transporter"/>
    <property type="match status" value="1"/>
</dbReference>
<keyword evidence="4 7" id="KW-0812">Transmembrane</keyword>
<feature type="transmembrane region" description="Helical" evidence="7">
    <location>
        <begin position="70"/>
        <end position="90"/>
    </location>
</feature>
<feature type="transmembrane region" description="Helical" evidence="7">
    <location>
        <begin position="232"/>
        <end position="254"/>
    </location>
</feature>
<keyword evidence="5 7" id="KW-1133">Transmembrane helix</keyword>
<keyword evidence="10" id="KW-1185">Reference proteome</keyword>
<keyword evidence="6 7" id="KW-0472">Membrane</keyword>
<dbReference type="GO" id="GO:0022857">
    <property type="term" value="F:transmembrane transporter activity"/>
    <property type="evidence" value="ECO:0007669"/>
    <property type="project" value="InterPro"/>
</dbReference>
<keyword evidence="2" id="KW-0813">Transport</keyword>
<dbReference type="Pfam" id="PF07690">
    <property type="entry name" value="MFS_1"/>
    <property type="match status" value="1"/>
</dbReference>
<comment type="caution">
    <text evidence="9">The sequence shown here is derived from an EMBL/GenBank/DDBJ whole genome shotgun (WGS) entry which is preliminary data.</text>
</comment>
<sequence length="390" mass="42596">MKRFGVQSALLVALSFVLGMSEYIIIGILNDLAATFDVSITKVGFLVTSFAFIYALATPIVTVMVGKHRLYNALTLLFIVFTIGNILTALAPNYTILNISRIITAVVSGPAVSISITFAAFIAPPRKRAWLVSWVFSGFSVASVFGVPLGTWMSDHWGWRVVFWIIAGITIILMILVSRSLPKELTQGPATRIIEQLAIFKDKRIMLGILLPTLNLAGVYVVYTYLRPLAVSGLHFSDNFVTVVLFAYGFAALLSNQISGRIANQEGLKTMEKVYLFQGLSLLLLPLFFDFKWIALLDLFVLGFTMYLLNSPIQIFYMGVAESSYPQSMVLSSSFNSIFSNLGIAIGSATGGGLVSSFGLKSLGIGGAVYTAIALVVLLVLNHHLRQNEY</sequence>
<dbReference type="GO" id="GO:0005886">
    <property type="term" value="C:plasma membrane"/>
    <property type="evidence" value="ECO:0007669"/>
    <property type="project" value="UniProtKB-SubCell"/>
</dbReference>
<accession>A0A0R1MI85</accession>
<comment type="subcellular location">
    <subcellularLocation>
        <location evidence="1">Cell membrane</location>
        <topology evidence="1">Multi-pass membrane protein</topology>
    </subcellularLocation>
</comment>
<feature type="transmembrane region" description="Helical" evidence="7">
    <location>
        <begin position="274"/>
        <end position="293"/>
    </location>
</feature>
<feature type="transmembrane region" description="Helical" evidence="7">
    <location>
        <begin position="43"/>
        <end position="63"/>
    </location>
</feature>
<dbReference type="InterPro" id="IPR050189">
    <property type="entry name" value="MFS_Efflux_Transporters"/>
</dbReference>
<dbReference type="Proteomes" id="UP000051686">
    <property type="component" value="Unassembled WGS sequence"/>
</dbReference>
<feature type="transmembrane region" description="Helical" evidence="7">
    <location>
        <begin position="102"/>
        <end position="123"/>
    </location>
</feature>
<proteinExistence type="predicted"/>
<evidence type="ECO:0000256" key="7">
    <source>
        <dbReference type="SAM" id="Phobius"/>
    </source>
</evidence>
<dbReference type="OrthoDB" id="9788453at2"/>
<dbReference type="InterPro" id="IPR020846">
    <property type="entry name" value="MFS_dom"/>
</dbReference>
<dbReference type="Gene3D" id="1.20.1250.20">
    <property type="entry name" value="MFS general substrate transporter like domains"/>
    <property type="match status" value="1"/>
</dbReference>
<evidence type="ECO:0000313" key="10">
    <source>
        <dbReference type="Proteomes" id="UP000051686"/>
    </source>
</evidence>
<feature type="transmembrane region" description="Helical" evidence="7">
    <location>
        <begin position="157"/>
        <end position="177"/>
    </location>
</feature>
<name>A0A0R1MI85_9LACO</name>
<feature type="transmembrane region" description="Helical" evidence="7">
    <location>
        <begin position="130"/>
        <end position="151"/>
    </location>
</feature>
<dbReference type="STRING" id="1423777.FD46_GL001248"/>
<dbReference type="PANTHER" id="PTHR43124">
    <property type="entry name" value="PURINE EFFLUX PUMP PBUE"/>
    <property type="match status" value="1"/>
</dbReference>
<feature type="domain" description="Major facilitator superfamily (MFS) profile" evidence="8">
    <location>
        <begin position="7"/>
        <end position="386"/>
    </location>
</feature>
<dbReference type="InterPro" id="IPR011701">
    <property type="entry name" value="MFS"/>
</dbReference>
<dbReference type="RefSeq" id="WP_057896117.1">
    <property type="nucleotide sequence ID" value="NZ_AZEH01000039.1"/>
</dbReference>
<dbReference type="InterPro" id="IPR036259">
    <property type="entry name" value="MFS_trans_sf"/>
</dbReference>
<feature type="transmembrane region" description="Helical" evidence="7">
    <location>
        <begin position="205"/>
        <end position="226"/>
    </location>
</feature>
<dbReference type="CDD" id="cd17324">
    <property type="entry name" value="MFS_NepI_like"/>
    <property type="match status" value="1"/>
</dbReference>
<organism evidence="9 10">
    <name type="scientific">Liquorilactobacillus oeni DSM 19972</name>
    <dbReference type="NCBI Taxonomy" id="1423777"/>
    <lineage>
        <taxon>Bacteria</taxon>
        <taxon>Bacillati</taxon>
        <taxon>Bacillota</taxon>
        <taxon>Bacilli</taxon>
        <taxon>Lactobacillales</taxon>
        <taxon>Lactobacillaceae</taxon>
        <taxon>Liquorilactobacillus</taxon>
    </lineage>
</organism>
<reference evidence="9 10" key="1">
    <citation type="journal article" date="2015" name="Genome Announc.">
        <title>Expanding the biotechnology potential of lactobacilli through comparative genomics of 213 strains and associated genera.</title>
        <authorList>
            <person name="Sun Z."/>
            <person name="Harris H.M."/>
            <person name="McCann A."/>
            <person name="Guo C."/>
            <person name="Argimon S."/>
            <person name="Zhang W."/>
            <person name="Yang X."/>
            <person name="Jeffery I.B."/>
            <person name="Cooney J.C."/>
            <person name="Kagawa T.F."/>
            <person name="Liu W."/>
            <person name="Song Y."/>
            <person name="Salvetti E."/>
            <person name="Wrobel A."/>
            <person name="Rasinkangas P."/>
            <person name="Parkhill J."/>
            <person name="Rea M.C."/>
            <person name="O'Sullivan O."/>
            <person name="Ritari J."/>
            <person name="Douillard F.P."/>
            <person name="Paul Ross R."/>
            <person name="Yang R."/>
            <person name="Briner A.E."/>
            <person name="Felis G.E."/>
            <person name="de Vos W.M."/>
            <person name="Barrangou R."/>
            <person name="Klaenhammer T.R."/>
            <person name="Caufield P.W."/>
            <person name="Cui Y."/>
            <person name="Zhang H."/>
            <person name="O'Toole P.W."/>
        </authorList>
    </citation>
    <scope>NUCLEOTIDE SEQUENCE [LARGE SCALE GENOMIC DNA]</scope>
    <source>
        <strain evidence="9 10">DSM 19972</strain>
    </source>
</reference>
<evidence type="ECO:0000259" key="8">
    <source>
        <dbReference type="PROSITE" id="PS50850"/>
    </source>
</evidence>
<dbReference type="AlphaFoldDB" id="A0A0R1MI85"/>
<dbReference type="EMBL" id="AZEH01000039">
    <property type="protein sequence ID" value="KRL04131.1"/>
    <property type="molecule type" value="Genomic_DNA"/>
</dbReference>
<evidence type="ECO:0000256" key="5">
    <source>
        <dbReference type="ARBA" id="ARBA00022989"/>
    </source>
</evidence>
<evidence type="ECO:0000256" key="1">
    <source>
        <dbReference type="ARBA" id="ARBA00004651"/>
    </source>
</evidence>
<evidence type="ECO:0000313" key="9">
    <source>
        <dbReference type="EMBL" id="KRL04131.1"/>
    </source>
</evidence>
<keyword evidence="3" id="KW-1003">Cell membrane</keyword>